<reference evidence="3" key="1">
    <citation type="journal article" date="2014" name="Nat. Genet.">
        <title>A reference genome for common bean and genome-wide analysis of dual domestications.</title>
        <authorList>
            <person name="Schmutz J."/>
            <person name="McClean P.E."/>
            <person name="Mamidi S."/>
            <person name="Wu G.A."/>
            <person name="Cannon S.B."/>
            <person name="Grimwood J."/>
            <person name="Jenkins J."/>
            <person name="Shu S."/>
            <person name="Song Q."/>
            <person name="Chavarro C."/>
            <person name="Torres-Torres M."/>
            <person name="Geffroy V."/>
            <person name="Moghaddam S.M."/>
            <person name="Gao D."/>
            <person name="Abernathy B."/>
            <person name="Barry K."/>
            <person name="Blair M."/>
            <person name="Brick M.A."/>
            <person name="Chovatia M."/>
            <person name="Gepts P."/>
            <person name="Goodstein D.M."/>
            <person name="Gonzales M."/>
            <person name="Hellsten U."/>
            <person name="Hyten D.L."/>
            <person name="Jia G."/>
            <person name="Kelly J.D."/>
            <person name="Kudrna D."/>
            <person name="Lee R."/>
            <person name="Richard M.M."/>
            <person name="Miklas P.N."/>
            <person name="Osorno J.M."/>
            <person name="Rodrigues J."/>
            <person name="Thareau V."/>
            <person name="Urrea C.A."/>
            <person name="Wang M."/>
            <person name="Yu Y."/>
            <person name="Zhang M."/>
            <person name="Wing R.A."/>
            <person name="Cregan P.B."/>
            <person name="Rokhsar D.S."/>
            <person name="Jackson S.A."/>
        </authorList>
    </citation>
    <scope>NUCLEOTIDE SEQUENCE [LARGE SCALE GENOMIC DNA]</scope>
    <source>
        <strain evidence="3">cv. G19833</strain>
    </source>
</reference>
<evidence type="ECO:0000313" key="3">
    <source>
        <dbReference type="Proteomes" id="UP000000226"/>
    </source>
</evidence>
<name>V7BN80_PHAVU</name>
<feature type="transmembrane region" description="Helical" evidence="1">
    <location>
        <begin position="27"/>
        <end position="48"/>
    </location>
</feature>
<keyword evidence="1" id="KW-0812">Transmembrane</keyword>
<evidence type="ECO:0000313" key="2">
    <source>
        <dbReference type="EMBL" id="ESW18510.1"/>
    </source>
</evidence>
<evidence type="ECO:0000256" key="1">
    <source>
        <dbReference type="SAM" id="Phobius"/>
    </source>
</evidence>
<accession>V7BN80</accession>
<proteinExistence type="predicted"/>
<keyword evidence="1" id="KW-1133">Transmembrane helix</keyword>
<keyword evidence="1" id="KW-0472">Membrane</keyword>
<organism evidence="2 3">
    <name type="scientific">Phaseolus vulgaris</name>
    <name type="common">Kidney bean</name>
    <name type="synonym">French bean</name>
    <dbReference type="NCBI Taxonomy" id="3885"/>
    <lineage>
        <taxon>Eukaryota</taxon>
        <taxon>Viridiplantae</taxon>
        <taxon>Streptophyta</taxon>
        <taxon>Embryophyta</taxon>
        <taxon>Tracheophyta</taxon>
        <taxon>Spermatophyta</taxon>
        <taxon>Magnoliopsida</taxon>
        <taxon>eudicotyledons</taxon>
        <taxon>Gunneridae</taxon>
        <taxon>Pentapetalae</taxon>
        <taxon>rosids</taxon>
        <taxon>fabids</taxon>
        <taxon>Fabales</taxon>
        <taxon>Fabaceae</taxon>
        <taxon>Papilionoideae</taxon>
        <taxon>50 kb inversion clade</taxon>
        <taxon>NPAAA clade</taxon>
        <taxon>indigoferoid/millettioid clade</taxon>
        <taxon>Phaseoleae</taxon>
        <taxon>Phaseolus</taxon>
    </lineage>
</organism>
<keyword evidence="3" id="KW-1185">Reference proteome</keyword>
<dbReference type="Gramene" id="ESW18510">
    <property type="protein sequence ID" value="ESW18510"/>
    <property type="gene ID" value="PHAVU_006G047500g"/>
</dbReference>
<protein>
    <submittedName>
        <fullName evidence="2">Uncharacterized protein</fullName>
    </submittedName>
</protein>
<dbReference type="AlphaFoldDB" id="V7BN80"/>
<gene>
    <name evidence="2" type="ORF">PHAVU_006G047500g</name>
</gene>
<dbReference type="EMBL" id="CM002293">
    <property type="protein sequence ID" value="ESW18510.1"/>
    <property type="molecule type" value="Genomic_DNA"/>
</dbReference>
<dbReference type="Proteomes" id="UP000000226">
    <property type="component" value="Chromosome 6"/>
</dbReference>
<sequence length="67" mass="7824">MEFGKRKLFKQIPIPKLFCHKQKHERFYCVSYTIPMGPFISILLDLFINGPLGPINSILTWIWALSS</sequence>